<dbReference type="InterPro" id="IPR012338">
    <property type="entry name" value="Beta-lactam/transpept-like"/>
</dbReference>
<dbReference type="RefSeq" id="WP_212920699.1">
    <property type="nucleotide sequence ID" value="NZ_BORP01000003.1"/>
</dbReference>
<comment type="subcellular location">
    <subcellularLocation>
        <location evidence="1">Membrane</location>
    </subcellularLocation>
</comment>
<proteinExistence type="predicted"/>
<feature type="domain" description="Beta-lactamase-related" evidence="3">
    <location>
        <begin position="21"/>
        <end position="325"/>
    </location>
</feature>
<dbReference type="InterPro" id="IPR050491">
    <property type="entry name" value="AmpC-like"/>
</dbReference>
<dbReference type="EMBL" id="BORP01000003">
    <property type="protein sequence ID" value="GIO27199.1"/>
    <property type="molecule type" value="Genomic_DNA"/>
</dbReference>
<name>A0A919X7H6_9BACI</name>
<dbReference type="PANTHER" id="PTHR46825:SF11">
    <property type="entry name" value="PENICILLIN-BINDING PROTEIN 4"/>
    <property type="match status" value="1"/>
</dbReference>
<gene>
    <name evidence="4" type="ORF">J43TS3_18100</name>
</gene>
<dbReference type="InterPro" id="IPR001466">
    <property type="entry name" value="Beta-lactam-related"/>
</dbReference>
<sequence length="337" mass="38122">MYQHVKEKLMKAISEVDFSGIVTIRKNAKVIYESAFGYANRSDGIGNTIHTRFGIASGCKVFTAVGISVLVDEGKLTFQTKLKDCLDISFPHFAEEVTVHQLLTHSSGIPDYFNEDIMGDFEELWENRPMYKMRELADFLPLFQDQQMLFKPGEKFHYNNAGYIVLGLIIEHISGMKFTEFIEAKVYKKAGMMESGYFSLDSLPERTAIGYIDDEQTGRWKTNIYSMPITGGADGGAFVTASDMVKFWDALFANELLSQATTQILMTPHIHIDEQDYYGYGVWIKKQGDSIHKHHLMGYDPGVNFRSAVYDNGLQIVILSNQNDGAFTIMRAIEDSL</sequence>
<reference evidence="4" key="1">
    <citation type="submission" date="2021-03" db="EMBL/GenBank/DDBJ databases">
        <title>Antimicrobial resistance genes in bacteria isolated from Japanese honey, and their potential for conferring macrolide and lincosamide resistance in the American foulbrood pathogen Paenibacillus larvae.</title>
        <authorList>
            <person name="Okamoto M."/>
            <person name="Kumagai M."/>
            <person name="Kanamori H."/>
            <person name="Takamatsu D."/>
        </authorList>
    </citation>
    <scope>NUCLEOTIDE SEQUENCE</scope>
    <source>
        <strain evidence="4">J43TS3</strain>
    </source>
</reference>
<evidence type="ECO:0000256" key="1">
    <source>
        <dbReference type="ARBA" id="ARBA00004370"/>
    </source>
</evidence>
<dbReference type="Proteomes" id="UP000676917">
    <property type="component" value="Unassembled WGS sequence"/>
</dbReference>
<dbReference type="Gene3D" id="3.40.710.10">
    <property type="entry name" value="DD-peptidase/beta-lactamase superfamily"/>
    <property type="match status" value="1"/>
</dbReference>
<dbReference type="Pfam" id="PF00144">
    <property type="entry name" value="Beta-lactamase"/>
    <property type="match status" value="1"/>
</dbReference>
<dbReference type="SUPFAM" id="SSF56601">
    <property type="entry name" value="beta-lactamase/transpeptidase-like"/>
    <property type="match status" value="1"/>
</dbReference>
<evidence type="ECO:0000313" key="5">
    <source>
        <dbReference type="Proteomes" id="UP000676917"/>
    </source>
</evidence>
<comment type="caution">
    <text evidence="4">The sequence shown here is derived from an EMBL/GenBank/DDBJ whole genome shotgun (WGS) entry which is preliminary data.</text>
</comment>
<dbReference type="GO" id="GO:0016020">
    <property type="term" value="C:membrane"/>
    <property type="evidence" value="ECO:0007669"/>
    <property type="project" value="UniProtKB-SubCell"/>
</dbReference>
<dbReference type="AlphaFoldDB" id="A0A919X7H6"/>
<protein>
    <submittedName>
        <fullName evidence="4">Penicillin-binding protein</fullName>
    </submittedName>
</protein>
<keyword evidence="5" id="KW-1185">Reference proteome</keyword>
<organism evidence="4 5">
    <name type="scientific">Ornithinibacillus bavariensis</name>
    <dbReference type="NCBI Taxonomy" id="545502"/>
    <lineage>
        <taxon>Bacteria</taxon>
        <taxon>Bacillati</taxon>
        <taxon>Bacillota</taxon>
        <taxon>Bacilli</taxon>
        <taxon>Bacillales</taxon>
        <taxon>Bacillaceae</taxon>
        <taxon>Ornithinibacillus</taxon>
    </lineage>
</organism>
<evidence type="ECO:0000259" key="3">
    <source>
        <dbReference type="Pfam" id="PF00144"/>
    </source>
</evidence>
<accession>A0A919X7H6</accession>
<evidence type="ECO:0000256" key="2">
    <source>
        <dbReference type="ARBA" id="ARBA00023136"/>
    </source>
</evidence>
<evidence type="ECO:0000313" key="4">
    <source>
        <dbReference type="EMBL" id="GIO27199.1"/>
    </source>
</evidence>
<dbReference type="PANTHER" id="PTHR46825">
    <property type="entry name" value="D-ALANYL-D-ALANINE-CARBOXYPEPTIDASE/ENDOPEPTIDASE AMPH"/>
    <property type="match status" value="1"/>
</dbReference>
<keyword evidence="2" id="KW-0472">Membrane</keyword>